<keyword evidence="11" id="KW-1185">Reference proteome</keyword>
<dbReference type="CDD" id="cd02135">
    <property type="entry name" value="YdjA-like"/>
    <property type="match status" value="1"/>
</dbReference>
<evidence type="ECO:0000256" key="6">
    <source>
        <dbReference type="ARBA" id="ARBA00023027"/>
    </source>
</evidence>
<dbReference type="Pfam" id="PF00881">
    <property type="entry name" value="Nitroreductase"/>
    <property type="match status" value="1"/>
</dbReference>
<dbReference type="AlphaFoldDB" id="A0A4Z0M5L0"/>
<dbReference type="GO" id="GO:0016491">
    <property type="term" value="F:oxidoreductase activity"/>
    <property type="evidence" value="ECO:0007669"/>
    <property type="project" value="UniProtKB-UniRule"/>
</dbReference>
<dbReference type="Proteomes" id="UP000298050">
    <property type="component" value="Unassembled WGS sequence"/>
</dbReference>
<comment type="caution">
    <text evidence="10">The sequence shown here is derived from an EMBL/GenBank/DDBJ whole genome shotgun (WGS) entry which is preliminary data.</text>
</comment>
<keyword evidence="6 7" id="KW-0520">NAD</keyword>
<evidence type="ECO:0000256" key="5">
    <source>
        <dbReference type="ARBA" id="ARBA00023002"/>
    </source>
</evidence>
<feature type="binding site" evidence="8">
    <location>
        <position position="36"/>
    </location>
    <ligand>
        <name>FMN</name>
        <dbReference type="ChEBI" id="CHEBI:58210"/>
        <note>ligand shared between dimeric partners</note>
    </ligand>
</feature>
<dbReference type="InterPro" id="IPR029479">
    <property type="entry name" value="Nitroreductase"/>
</dbReference>
<name>A0A4Z0M5L0_9GAMM</name>
<dbReference type="InterPro" id="IPR052530">
    <property type="entry name" value="NAD(P)H_nitroreductase"/>
</dbReference>
<keyword evidence="4 7" id="KW-0521">NADP</keyword>
<evidence type="ECO:0000256" key="2">
    <source>
        <dbReference type="ARBA" id="ARBA00022630"/>
    </source>
</evidence>
<dbReference type="PIRSF" id="PIRSF000232">
    <property type="entry name" value="YdjA"/>
    <property type="match status" value="1"/>
</dbReference>
<sequence>MNEELNFLLQRASCARLAEPAPSAEELEPMFAAAMRAPDHARLRPWRFLCVRGERRVELGQRFREALLVRDPAADSAAQDKAANAPLRAPLLVVAIASISEHPKVPPIEQRLAAGCATYGLLLAAEASGYAGIWRTGEVAFDRTVMNALGLAANEEIIGFLYLGTREGDCRALPRLAVDQYVAEW</sequence>
<gene>
    <name evidence="10" type="ORF">E4634_05870</name>
</gene>
<feature type="binding site" description="in other chain" evidence="8">
    <location>
        <begin position="134"/>
        <end position="136"/>
    </location>
    <ligand>
        <name>FMN</name>
        <dbReference type="ChEBI" id="CHEBI:58210"/>
        <note>ligand shared between dimeric partners</note>
    </ligand>
</feature>
<evidence type="ECO:0000256" key="1">
    <source>
        <dbReference type="ARBA" id="ARBA00007118"/>
    </source>
</evidence>
<dbReference type="OrthoDB" id="9804207at2"/>
<evidence type="ECO:0000256" key="8">
    <source>
        <dbReference type="PIRSR" id="PIRSR000232-1"/>
    </source>
</evidence>
<dbReference type="SUPFAM" id="SSF55469">
    <property type="entry name" value="FMN-dependent nitroreductase-like"/>
    <property type="match status" value="1"/>
</dbReference>
<comment type="cofactor">
    <cofactor evidence="8">
        <name>FMN</name>
        <dbReference type="ChEBI" id="CHEBI:58210"/>
    </cofactor>
    <text evidence="8">Binds 1 FMN per subunit.</text>
</comment>
<dbReference type="Gene3D" id="3.40.109.10">
    <property type="entry name" value="NADH Oxidase"/>
    <property type="match status" value="1"/>
</dbReference>
<dbReference type="PANTHER" id="PTHR43821">
    <property type="entry name" value="NAD(P)H NITROREDUCTASE YDJA-RELATED"/>
    <property type="match status" value="1"/>
</dbReference>
<evidence type="ECO:0000256" key="4">
    <source>
        <dbReference type="ARBA" id="ARBA00022857"/>
    </source>
</evidence>
<dbReference type="InterPro" id="IPR000415">
    <property type="entry name" value="Nitroreductase-like"/>
</dbReference>
<feature type="binding site" description="in other chain" evidence="8">
    <location>
        <begin position="11"/>
        <end position="13"/>
    </location>
    <ligand>
        <name>FMN</name>
        <dbReference type="ChEBI" id="CHEBI:58210"/>
        <note>ligand shared between dimeric partners</note>
    </ligand>
</feature>
<dbReference type="EMBL" id="SRLE01000005">
    <property type="protein sequence ID" value="TGD74726.1"/>
    <property type="molecule type" value="Genomic_DNA"/>
</dbReference>
<evidence type="ECO:0000313" key="11">
    <source>
        <dbReference type="Proteomes" id="UP000298050"/>
    </source>
</evidence>
<dbReference type="InterPro" id="IPR026021">
    <property type="entry name" value="YdjA-like"/>
</dbReference>
<keyword evidence="2 7" id="KW-0285">Flavoprotein</keyword>
<evidence type="ECO:0000256" key="7">
    <source>
        <dbReference type="PIRNR" id="PIRNR000232"/>
    </source>
</evidence>
<protein>
    <recommendedName>
        <fullName evidence="7">Putative NAD(P)H nitroreductase</fullName>
        <ecNumber evidence="7">1.-.-.-</ecNumber>
    </recommendedName>
</protein>
<feature type="binding site" evidence="8">
    <location>
        <position position="40"/>
    </location>
    <ligand>
        <name>FMN</name>
        <dbReference type="ChEBI" id="CHEBI:58210"/>
        <note>ligand shared between dimeric partners</note>
    </ligand>
</feature>
<dbReference type="RefSeq" id="WP_135441765.1">
    <property type="nucleotide sequence ID" value="NZ_SRLE01000005.1"/>
</dbReference>
<evidence type="ECO:0000259" key="9">
    <source>
        <dbReference type="Pfam" id="PF00881"/>
    </source>
</evidence>
<proteinExistence type="inferred from homology"/>
<dbReference type="EC" id="1.-.-.-" evidence="7"/>
<feature type="domain" description="Nitroreductase" evidence="9">
    <location>
        <begin position="10"/>
        <end position="164"/>
    </location>
</feature>
<comment type="similarity">
    <text evidence="1 7">Belongs to the nitroreductase family.</text>
</comment>
<keyword evidence="5 7" id="KW-0560">Oxidoreductase</keyword>
<evidence type="ECO:0000256" key="3">
    <source>
        <dbReference type="ARBA" id="ARBA00022643"/>
    </source>
</evidence>
<reference evidence="10 11" key="1">
    <citation type="submission" date="2019-04" db="EMBL/GenBank/DDBJ databases">
        <title>Taxonomy of novel Haliea sp. from mangrove soil of West Coast of India.</title>
        <authorList>
            <person name="Verma A."/>
            <person name="Kumar P."/>
            <person name="Krishnamurthi S."/>
        </authorList>
    </citation>
    <scope>NUCLEOTIDE SEQUENCE [LARGE SCALE GENOMIC DNA]</scope>
    <source>
        <strain evidence="10 11">SAOS-164</strain>
    </source>
</reference>
<dbReference type="PANTHER" id="PTHR43821:SF1">
    <property type="entry name" value="NAD(P)H NITROREDUCTASE YDJA-RELATED"/>
    <property type="match status" value="1"/>
</dbReference>
<evidence type="ECO:0000313" key="10">
    <source>
        <dbReference type="EMBL" id="TGD74726.1"/>
    </source>
</evidence>
<keyword evidence="3 7" id="KW-0288">FMN</keyword>
<organism evidence="10 11">
    <name type="scientific">Mangrovimicrobium sediminis</name>
    <dbReference type="NCBI Taxonomy" id="2562682"/>
    <lineage>
        <taxon>Bacteria</taxon>
        <taxon>Pseudomonadati</taxon>
        <taxon>Pseudomonadota</taxon>
        <taxon>Gammaproteobacteria</taxon>
        <taxon>Cellvibrionales</taxon>
        <taxon>Halieaceae</taxon>
        <taxon>Mangrovimicrobium</taxon>
    </lineage>
</organism>
<accession>A0A4Z0M5L0</accession>